<sequence>MKSDSVEYSDRDCVNYACTLPMKEKRDPLEAVDNSMQKRAKTTFVKENYPPSGQPECVEAFDFSGTYTNAIPRRDFEIPAKSRKNHSIPRFCCRNQGDRCCHSSCRTGLHHTLQRNNLSDREYSPDYFICRTLDRSQELSEAQLTRIPVSHNRSQASNLSSCWESHMELGLKRQGTVEKVAQINVTEAGVCCTHGVREFTHFPLLF</sequence>
<organism evidence="3">
    <name type="scientific">Echinostoma caproni</name>
    <dbReference type="NCBI Taxonomy" id="27848"/>
    <lineage>
        <taxon>Eukaryota</taxon>
        <taxon>Metazoa</taxon>
        <taxon>Spiralia</taxon>
        <taxon>Lophotrochozoa</taxon>
        <taxon>Platyhelminthes</taxon>
        <taxon>Trematoda</taxon>
        <taxon>Digenea</taxon>
        <taxon>Plagiorchiida</taxon>
        <taxon>Echinostomata</taxon>
        <taxon>Echinostomatoidea</taxon>
        <taxon>Echinostomatidae</taxon>
        <taxon>Echinostoma</taxon>
    </lineage>
</organism>
<protein>
    <submittedName>
        <fullName evidence="3">Chromosome 1 open reading frame 53</fullName>
    </submittedName>
</protein>
<evidence type="ECO:0000313" key="3">
    <source>
        <dbReference type="WBParaSite" id="ECPE_0000890601-mRNA-1"/>
    </source>
</evidence>
<evidence type="ECO:0000313" key="2">
    <source>
        <dbReference type="Proteomes" id="UP000272942"/>
    </source>
</evidence>
<gene>
    <name evidence="1" type="ORF">ECPE_LOCUS8878</name>
</gene>
<dbReference type="EMBL" id="UZAN01046587">
    <property type="protein sequence ID" value="VDP84349.1"/>
    <property type="molecule type" value="Genomic_DNA"/>
</dbReference>
<dbReference type="OrthoDB" id="10605230at2759"/>
<dbReference type="Proteomes" id="UP000272942">
    <property type="component" value="Unassembled WGS sequence"/>
</dbReference>
<dbReference type="AlphaFoldDB" id="A0A183APJ3"/>
<evidence type="ECO:0000313" key="1">
    <source>
        <dbReference type="EMBL" id="VDP84349.1"/>
    </source>
</evidence>
<accession>A0A183APJ3</accession>
<reference evidence="1 2" key="2">
    <citation type="submission" date="2018-11" db="EMBL/GenBank/DDBJ databases">
        <authorList>
            <consortium name="Pathogen Informatics"/>
        </authorList>
    </citation>
    <scope>NUCLEOTIDE SEQUENCE [LARGE SCALE GENOMIC DNA]</scope>
    <source>
        <strain evidence="1 2">Egypt</strain>
    </source>
</reference>
<name>A0A183APJ3_9TREM</name>
<keyword evidence="2" id="KW-1185">Reference proteome</keyword>
<dbReference type="WBParaSite" id="ECPE_0000890601-mRNA-1">
    <property type="protein sequence ID" value="ECPE_0000890601-mRNA-1"/>
    <property type="gene ID" value="ECPE_0000890601"/>
</dbReference>
<proteinExistence type="predicted"/>
<reference evidence="3" key="1">
    <citation type="submission" date="2016-06" db="UniProtKB">
        <authorList>
            <consortium name="WormBaseParasite"/>
        </authorList>
    </citation>
    <scope>IDENTIFICATION</scope>
</reference>